<sequence length="356" mass="39210">MVKNQITILGIMSGTSLDGLDLAETFFSRESNKASWSFELNKCETIPYPKELSHRLRHAIELSEEGIQKLDIDLGVFIGKSINKFLGTRSQMVDCVASHGHTVFHQPEKGITVQIGSGEEIYNHCQISVINNFRVADVKAGGQGAPLVPIGDRDLFATYDFALNLGGIANISFEKEGKRVAFDICPFNMALNYLANEKGLPYDSEGKIAATGRINESLLSELSQLPYLSQRGPKSLGIEDYQKNWLPLLKNSSISLEDKMATFIEHSAMEIASTINENKGKKVLVTGGGAYHQFFISRLKTYSRADIVLPESKIIEFKEALIFAYLGLLRLEGRPNCLSSVTGAEYDVSAGDLIGF</sequence>
<evidence type="ECO:0008006" key="3">
    <source>
        <dbReference type="Google" id="ProtNLM"/>
    </source>
</evidence>
<protein>
    <recommendedName>
        <fullName evidence="3">Anhydro-N-acetylmuramic acid kinase</fullName>
    </recommendedName>
</protein>
<dbReference type="NCBIfam" id="NF007144">
    <property type="entry name" value="PRK09585.2-3"/>
    <property type="match status" value="1"/>
</dbReference>
<gene>
    <name evidence="1" type="ORF">AWW68_03395</name>
</gene>
<dbReference type="EMBL" id="LRPC01000001">
    <property type="protein sequence ID" value="KYG78519.1"/>
    <property type="molecule type" value="Genomic_DNA"/>
</dbReference>
<dbReference type="GO" id="GO:0006040">
    <property type="term" value="P:amino sugar metabolic process"/>
    <property type="evidence" value="ECO:0007669"/>
    <property type="project" value="InterPro"/>
</dbReference>
<evidence type="ECO:0000313" key="1">
    <source>
        <dbReference type="EMBL" id="KYG78519.1"/>
    </source>
</evidence>
<proteinExistence type="predicted"/>
<keyword evidence="2" id="KW-1185">Reference proteome</keyword>
<dbReference type="InterPro" id="IPR043129">
    <property type="entry name" value="ATPase_NBD"/>
</dbReference>
<evidence type="ECO:0000313" key="2">
    <source>
        <dbReference type="Proteomes" id="UP000075606"/>
    </source>
</evidence>
<accession>A0A150XIG5</accession>
<dbReference type="AlphaFoldDB" id="A0A150XIG5"/>
<dbReference type="SUPFAM" id="SSF53067">
    <property type="entry name" value="Actin-like ATPase domain"/>
    <property type="match status" value="1"/>
</dbReference>
<dbReference type="Proteomes" id="UP000075606">
    <property type="component" value="Unassembled WGS sequence"/>
</dbReference>
<dbReference type="Gene3D" id="3.30.420.40">
    <property type="match status" value="2"/>
</dbReference>
<reference evidence="1 2" key="1">
    <citation type="submission" date="2016-01" db="EMBL/GenBank/DDBJ databases">
        <title>Genome sequencing of Roseivirga spongicola UST030701-084.</title>
        <authorList>
            <person name="Selvaratnam C."/>
            <person name="Thevarajoo S."/>
            <person name="Goh K.M."/>
            <person name="Ee R."/>
            <person name="Chan K.-G."/>
            <person name="Chong C.S."/>
        </authorList>
    </citation>
    <scope>NUCLEOTIDE SEQUENCE [LARGE SCALE GENOMIC DNA]</scope>
    <source>
        <strain evidence="1 2">UST030701-084</strain>
    </source>
</reference>
<dbReference type="GO" id="GO:0016773">
    <property type="term" value="F:phosphotransferase activity, alcohol group as acceptor"/>
    <property type="evidence" value="ECO:0007669"/>
    <property type="project" value="InterPro"/>
</dbReference>
<dbReference type="PANTHER" id="PTHR30605">
    <property type="entry name" value="ANHYDRO-N-ACETYLMURAMIC ACID KINASE"/>
    <property type="match status" value="1"/>
</dbReference>
<dbReference type="Pfam" id="PF03702">
    <property type="entry name" value="AnmK"/>
    <property type="match status" value="1"/>
</dbReference>
<dbReference type="InterPro" id="IPR005338">
    <property type="entry name" value="Anhydro_N_Ac-Mur_kinase"/>
</dbReference>
<dbReference type="STRING" id="333140.AWW68_03395"/>
<comment type="caution">
    <text evidence="1">The sequence shown here is derived from an EMBL/GenBank/DDBJ whole genome shotgun (WGS) entry which is preliminary data.</text>
</comment>
<dbReference type="GO" id="GO:0005524">
    <property type="term" value="F:ATP binding"/>
    <property type="evidence" value="ECO:0007669"/>
    <property type="project" value="InterPro"/>
</dbReference>
<dbReference type="PANTHER" id="PTHR30605:SF0">
    <property type="entry name" value="ANHYDRO-N-ACETYLMURAMIC ACID KINASE"/>
    <property type="match status" value="1"/>
</dbReference>
<organism evidence="1 2">
    <name type="scientific">Roseivirga spongicola</name>
    <dbReference type="NCBI Taxonomy" id="333140"/>
    <lineage>
        <taxon>Bacteria</taxon>
        <taxon>Pseudomonadati</taxon>
        <taxon>Bacteroidota</taxon>
        <taxon>Cytophagia</taxon>
        <taxon>Cytophagales</taxon>
        <taxon>Roseivirgaceae</taxon>
        <taxon>Roseivirga</taxon>
    </lineage>
</organism>
<name>A0A150XIG5_9BACT</name>
<dbReference type="GO" id="GO:0009254">
    <property type="term" value="P:peptidoglycan turnover"/>
    <property type="evidence" value="ECO:0007669"/>
    <property type="project" value="InterPro"/>
</dbReference>